<dbReference type="Proteomes" id="UP000663444">
    <property type="component" value="Chromosome"/>
</dbReference>
<dbReference type="EMBL" id="CP064781">
    <property type="protein sequence ID" value="QRJ63207.1"/>
    <property type="molecule type" value="Genomic_DNA"/>
</dbReference>
<dbReference type="PANTHER" id="PTHR39966">
    <property type="entry name" value="BLL2471 PROTEIN-RELATED"/>
    <property type="match status" value="1"/>
</dbReference>
<sequence length="150" mass="16718">MTTIRDFMTDDHRRCDDVFAEVEQAVAGGDWAAAAAAFARFQESVLQHFAAEESLLFPAFEQKTGMRMGPTQVMRSEHVQMRELMQSAAAALAAQDADAYAGEAETLLIMMQQHNMKEENILYPMCDQHLAYETDTLVPQLRAEMPGAGE</sequence>
<dbReference type="Gene3D" id="1.20.120.520">
    <property type="entry name" value="nmb1532 protein domain like"/>
    <property type="match status" value="1"/>
</dbReference>
<proteinExistence type="predicted"/>
<dbReference type="GO" id="GO:0005886">
    <property type="term" value="C:plasma membrane"/>
    <property type="evidence" value="ECO:0007669"/>
    <property type="project" value="TreeGrafter"/>
</dbReference>
<evidence type="ECO:0000259" key="1">
    <source>
        <dbReference type="Pfam" id="PF01814"/>
    </source>
</evidence>
<dbReference type="Pfam" id="PF01814">
    <property type="entry name" value="Hemerythrin"/>
    <property type="match status" value="1"/>
</dbReference>
<gene>
    <name evidence="2" type="ORF">IWH25_15860</name>
</gene>
<keyword evidence="3" id="KW-1185">Reference proteome</keyword>
<reference evidence="2" key="1">
    <citation type="submission" date="2020-11" db="EMBL/GenBank/DDBJ databases">
        <title>Azospira restricta DSM 18626 genome sequence.</title>
        <authorList>
            <person name="Moe W.M."/>
        </authorList>
    </citation>
    <scope>NUCLEOTIDE SEQUENCE</scope>
    <source>
        <strain evidence="2">DSM 18626</strain>
    </source>
</reference>
<accession>A0A974PXD5</accession>
<dbReference type="AlphaFoldDB" id="A0A974PXD5"/>
<evidence type="ECO:0000313" key="3">
    <source>
        <dbReference type="Proteomes" id="UP000663444"/>
    </source>
</evidence>
<dbReference type="RefSeq" id="WP_203386736.1">
    <property type="nucleotide sequence ID" value="NZ_CP064781.1"/>
</dbReference>
<evidence type="ECO:0000313" key="2">
    <source>
        <dbReference type="EMBL" id="QRJ63207.1"/>
    </source>
</evidence>
<dbReference type="PANTHER" id="PTHR39966:SF3">
    <property type="entry name" value="DUF438 DOMAIN-CONTAINING PROTEIN"/>
    <property type="match status" value="1"/>
</dbReference>
<feature type="domain" description="Hemerythrin-like" evidence="1">
    <location>
        <begin position="4"/>
        <end position="126"/>
    </location>
</feature>
<dbReference type="KEGG" id="ares:IWH25_15860"/>
<organism evidence="2 3">
    <name type="scientific">Azospira restricta</name>
    <dbReference type="NCBI Taxonomy" id="404405"/>
    <lineage>
        <taxon>Bacteria</taxon>
        <taxon>Pseudomonadati</taxon>
        <taxon>Pseudomonadota</taxon>
        <taxon>Betaproteobacteria</taxon>
        <taxon>Rhodocyclales</taxon>
        <taxon>Rhodocyclaceae</taxon>
        <taxon>Azospira</taxon>
    </lineage>
</organism>
<name>A0A974PXD5_9RHOO</name>
<protein>
    <submittedName>
        <fullName evidence="2">Hemerythrin domain-containing protein</fullName>
    </submittedName>
</protein>
<dbReference type="InterPro" id="IPR012312">
    <property type="entry name" value="Hemerythrin-like"/>
</dbReference>